<dbReference type="EMBL" id="JACJPW010000031">
    <property type="protein sequence ID" value="MBD2182110.1"/>
    <property type="molecule type" value="Genomic_DNA"/>
</dbReference>
<comment type="caution">
    <text evidence="1">The sequence shown here is derived from an EMBL/GenBank/DDBJ whole genome shotgun (WGS) entry which is preliminary data.</text>
</comment>
<dbReference type="AlphaFoldDB" id="A0A926VDZ0"/>
<protein>
    <submittedName>
        <fullName evidence="1">Uncharacterized protein</fullName>
    </submittedName>
</protein>
<evidence type="ECO:0000313" key="2">
    <source>
        <dbReference type="Proteomes" id="UP000641646"/>
    </source>
</evidence>
<name>A0A926VDZ0_9CYAN</name>
<organism evidence="1 2">
    <name type="scientific">Aerosakkonema funiforme FACHB-1375</name>
    <dbReference type="NCBI Taxonomy" id="2949571"/>
    <lineage>
        <taxon>Bacteria</taxon>
        <taxon>Bacillati</taxon>
        <taxon>Cyanobacteriota</taxon>
        <taxon>Cyanophyceae</taxon>
        <taxon>Oscillatoriophycideae</taxon>
        <taxon>Aerosakkonematales</taxon>
        <taxon>Aerosakkonemataceae</taxon>
        <taxon>Aerosakkonema</taxon>
    </lineage>
</organism>
<evidence type="ECO:0000313" key="1">
    <source>
        <dbReference type="EMBL" id="MBD2182110.1"/>
    </source>
</evidence>
<dbReference type="Proteomes" id="UP000641646">
    <property type="component" value="Unassembled WGS sequence"/>
</dbReference>
<dbReference type="RefSeq" id="WP_190464918.1">
    <property type="nucleotide sequence ID" value="NZ_JACJPW010000031.1"/>
</dbReference>
<sequence>MKKAKELTMPTKGEKFNLESGEILLVGTATVLLRYTGFPILTDPK</sequence>
<keyword evidence="2" id="KW-1185">Reference proteome</keyword>
<gene>
    <name evidence="1" type="ORF">H6G03_13515</name>
</gene>
<accession>A0A926VDZ0</accession>
<reference evidence="1" key="2">
    <citation type="submission" date="2020-08" db="EMBL/GenBank/DDBJ databases">
        <authorList>
            <person name="Chen M."/>
            <person name="Teng W."/>
            <person name="Zhao L."/>
            <person name="Hu C."/>
            <person name="Zhou Y."/>
            <person name="Han B."/>
            <person name="Song L."/>
            <person name="Shu W."/>
        </authorList>
    </citation>
    <scope>NUCLEOTIDE SEQUENCE</scope>
    <source>
        <strain evidence="1">FACHB-1375</strain>
    </source>
</reference>
<reference evidence="1" key="1">
    <citation type="journal article" date="2015" name="ISME J.">
        <title>Draft Genome Sequence of Streptomyces incarnatus NRRL8089, which Produces the Nucleoside Antibiotic Sinefungin.</title>
        <authorList>
            <person name="Oshima K."/>
            <person name="Hattori M."/>
            <person name="Shimizu H."/>
            <person name="Fukuda K."/>
            <person name="Nemoto M."/>
            <person name="Inagaki K."/>
            <person name="Tamura T."/>
        </authorList>
    </citation>
    <scope>NUCLEOTIDE SEQUENCE</scope>
    <source>
        <strain evidence="1">FACHB-1375</strain>
    </source>
</reference>
<proteinExistence type="predicted"/>